<evidence type="ECO:0000256" key="1">
    <source>
        <dbReference type="ARBA" id="ARBA00012502"/>
    </source>
</evidence>
<dbReference type="Gene3D" id="3.30.1060.10">
    <property type="entry name" value="Peptide methionine sulphoxide reductase MsrA"/>
    <property type="match status" value="1"/>
</dbReference>
<dbReference type="PANTHER" id="PTHR43774:SF1">
    <property type="entry name" value="PEPTIDE METHIONINE SULFOXIDE REDUCTASE MSRA 2"/>
    <property type="match status" value="1"/>
</dbReference>
<organism evidence="4 5">
    <name type="scientific">Candidatus Micrarchaeum acidiphilum ARMAN-2</name>
    <dbReference type="NCBI Taxonomy" id="425595"/>
    <lineage>
        <taxon>Archaea</taxon>
        <taxon>Candidatus Micrarchaeota</taxon>
        <taxon>Candidatus Micrarchaeia</taxon>
        <taxon>Candidatus Micrarchaeales</taxon>
        <taxon>Candidatus Micrarchaeaceae</taxon>
        <taxon>Candidatus Micrarchaeum</taxon>
    </lineage>
</organism>
<evidence type="ECO:0000313" key="5">
    <source>
        <dbReference type="Proteomes" id="UP000332487"/>
    </source>
</evidence>
<evidence type="ECO:0000313" key="4">
    <source>
        <dbReference type="EMBL" id="EET90128.1"/>
    </source>
</evidence>
<reference evidence="4 5" key="2">
    <citation type="journal article" date="2010" name="Proc. Natl. Acad. Sci. U.S.A.">
        <title>Enigmatic, ultrasmall, uncultivated Archaea.</title>
        <authorList>
            <person name="Baker B.J."/>
            <person name="Comolli L.R."/>
            <person name="Dick G.J."/>
            <person name="Hauser L.J."/>
            <person name="Hyatt D."/>
            <person name="Dill B.D."/>
            <person name="Land M.L."/>
            <person name="Verberkmoes N.C."/>
            <person name="Hettich R.L."/>
            <person name="Banfield J.F."/>
        </authorList>
    </citation>
    <scope>NUCLEOTIDE SEQUENCE [LARGE SCALE GENOMIC DNA]</scope>
    <source>
        <strain evidence="4">ARMAN-2</strain>
    </source>
</reference>
<dbReference type="Proteomes" id="UP000332487">
    <property type="component" value="Unassembled WGS sequence"/>
</dbReference>
<dbReference type="InterPro" id="IPR036509">
    <property type="entry name" value="Met_Sox_Rdtase_MsrA_sf"/>
</dbReference>
<dbReference type="EC" id="1.8.4.11" evidence="1"/>
<dbReference type="AlphaFoldDB" id="C7DHM6"/>
<proteinExistence type="predicted"/>
<dbReference type="GO" id="GO:0008113">
    <property type="term" value="F:peptide-methionine (S)-S-oxide reductase activity"/>
    <property type="evidence" value="ECO:0007669"/>
    <property type="project" value="UniProtKB-EC"/>
</dbReference>
<accession>C7DHM6</accession>
<dbReference type="InterPro" id="IPR002569">
    <property type="entry name" value="Met_Sox_Rdtase_MsrA_dom"/>
</dbReference>
<gene>
    <name evidence="4" type="ORF">UNLARM2_0569</name>
</gene>
<reference evidence="4 5" key="1">
    <citation type="journal article" date="2009" name="Genome Biol.">
        <title>Community-wide analysis of microbial genome sequence signatures.</title>
        <authorList>
            <person name="Dick G.J."/>
            <person name="Andersson A.F."/>
            <person name="Baker B.J."/>
            <person name="Simmons S.L."/>
            <person name="Thomas B.C."/>
            <person name="Yelton A.P."/>
            <person name="Banfield J.F."/>
        </authorList>
    </citation>
    <scope>NUCLEOTIDE SEQUENCE [LARGE SCALE GENOMIC DNA]</scope>
    <source>
        <strain evidence="4">ARMAN-2</strain>
    </source>
</reference>
<dbReference type="EMBL" id="GG697240">
    <property type="protein sequence ID" value="EET90128.1"/>
    <property type="molecule type" value="Genomic_DNA"/>
</dbReference>
<name>C7DHM6_MICA2</name>
<keyword evidence="2" id="KW-0560">Oxidoreductase</keyword>
<keyword evidence="5" id="KW-1185">Reference proteome</keyword>
<dbReference type="SUPFAM" id="SSF55068">
    <property type="entry name" value="Peptide methionine sulfoxide reductase"/>
    <property type="match status" value="1"/>
</dbReference>
<dbReference type="PANTHER" id="PTHR43774">
    <property type="entry name" value="PEPTIDE METHIONINE SULFOXIDE REDUCTASE"/>
    <property type="match status" value="1"/>
</dbReference>
<dbReference type="Pfam" id="PF01625">
    <property type="entry name" value="PMSR"/>
    <property type="match status" value="1"/>
</dbReference>
<evidence type="ECO:0000256" key="2">
    <source>
        <dbReference type="ARBA" id="ARBA00023002"/>
    </source>
</evidence>
<evidence type="ECO:0000259" key="3">
    <source>
        <dbReference type="Pfam" id="PF01625"/>
    </source>
</evidence>
<feature type="domain" description="Peptide methionine sulphoxide reductase MsrA" evidence="3">
    <location>
        <begin position="2"/>
        <end position="80"/>
    </location>
</feature>
<sequence length="101" mass="12190">MRRHDPTSKNRQGADVGEQYRSIILYTDESDRKEMDLYIDKIRPSFSKPILTEVKKLDEFYEAEDYHKNYYENNRFQPYCMLVISPKLSKIRKEFGIKSQD</sequence>
<protein>
    <recommendedName>
        <fullName evidence="1">peptide-methionine (S)-S-oxide reductase</fullName>
        <ecNumber evidence="1">1.8.4.11</ecNumber>
    </recommendedName>
</protein>